<dbReference type="InterPro" id="IPR010273">
    <property type="entry name" value="DUF881"/>
</dbReference>
<feature type="transmembrane region" description="Helical" evidence="3">
    <location>
        <begin position="59"/>
        <end position="76"/>
    </location>
</feature>
<dbReference type="EMBL" id="NMVJ01000006">
    <property type="protein sequence ID" value="OYN91176.1"/>
    <property type="molecule type" value="Genomic_DNA"/>
</dbReference>
<dbReference type="GO" id="GO:0005886">
    <property type="term" value="C:plasma membrane"/>
    <property type="evidence" value="ECO:0007669"/>
    <property type="project" value="TreeGrafter"/>
</dbReference>
<dbReference type="AlphaFoldDB" id="A0A255EI29"/>
<dbReference type="Pfam" id="PF05949">
    <property type="entry name" value="DUF881"/>
    <property type="match status" value="1"/>
</dbReference>
<dbReference type="Proteomes" id="UP000216300">
    <property type="component" value="Unassembled WGS sequence"/>
</dbReference>
<keyword evidence="5" id="KW-1185">Reference proteome</keyword>
<sequence>MSDRDRTPGRWDRLRERLVRVQDPRDPDASMGLLRQVTDQALEPGYTRAAARSQPRRRWLSAIALVLVGVLLAITVQQTTASAPEAEAERDQVLERVTEAEAQVAQLRADIATEQDAIEAIRAEALGSEADLTATVAELEAGTGRTAVVGPGVVVVATDGQGGQGRVVDLDLQQLVNGLWSCQAEAVAVNGQRITSRSSIRIAGEAITVNYVSITPPYRVEAIGDPSMLPGCLRGSSAGAWWSFLEQSYGVGFDVTRANNLELPADDGLAVREGRRLR</sequence>
<evidence type="ECO:0000313" key="5">
    <source>
        <dbReference type="Proteomes" id="UP000216300"/>
    </source>
</evidence>
<reference evidence="4 5" key="1">
    <citation type="submission" date="2017-07" db="EMBL/GenBank/DDBJ databases">
        <title>Draft whole genome sequences of clinical Proprionibacteriaceae strains.</title>
        <authorList>
            <person name="Bernier A.-M."/>
            <person name="Bernard K."/>
            <person name="Domingo M.-C."/>
        </authorList>
    </citation>
    <scope>NUCLEOTIDE SEQUENCE [LARGE SCALE GENOMIC DNA]</scope>
    <source>
        <strain evidence="4 5">NML 150081</strain>
    </source>
</reference>
<keyword evidence="3" id="KW-0472">Membrane</keyword>
<organism evidence="4 5">
    <name type="scientific">Parenemella sanctibonifatiensis</name>
    <dbReference type="NCBI Taxonomy" id="2016505"/>
    <lineage>
        <taxon>Bacteria</taxon>
        <taxon>Bacillati</taxon>
        <taxon>Actinomycetota</taxon>
        <taxon>Actinomycetes</taxon>
        <taxon>Propionibacteriales</taxon>
        <taxon>Propionibacteriaceae</taxon>
        <taxon>Parenemella</taxon>
    </lineage>
</organism>
<keyword evidence="3" id="KW-1133">Transmembrane helix</keyword>
<dbReference type="Gene3D" id="3.30.70.1880">
    <property type="entry name" value="Protein of unknown function DUF881"/>
    <property type="match status" value="1"/>
</dbReference>
<evidence type="ECO:0000313" key="4">
    <source>
        <dbReference type="EMBL" id="OYN91176.1"/>
    </source>
</evidence>
<evidence type="ECO:0000256" key="1">
    <source>
        <dbReference type="ARBA" id="ARBA00009108"/>
    </source>
</evidence>
<protein>
    <recommendedName>
        <fullName evidence="6">DUF881 domain-containing protein</fullName>
    </recommendedName>
</protein>
<dbReference type="OrthoDB" id="3218134at2"/>
<dbReference type="PANTHER" id="PTHR37313:SF1">
    <property type="entry name" value="UPF0749 PROTEIN RV1823"/>
    <property type="match status" value="1"/>
</dbReference>
<comment type="similarity">
    <text evidence="1">Belongs to the UPF0749 family.</text>
</comment>
<evidence type="ECO:0000256" key="2">
    <source>
        <dbReference type="SAM" id="Coils"/>
    </source>
</evidence>
<keyword evidence="3" id="KW-0812">Transmembrane</keyword>
<gene>
    <name evidence="4" type="ORF">CGZ91_06885</name>
</gene>
<comment type="caution">
    <text evidence="4">The sequence shown here is derived from an EMBL/GenBank/DDBJ whole genome shotgun (WGS) entry which is preliminary data.</text>
</comment>
<name>A0A255EI29_9ACTN</name>
<dbReference type="RefSeq" id="WP_094453676.1">
    <property type="nucleotide sequence ID" value="NZ_NMVJ01000006.1"/>
</dbReference>
<proteinExistence type="inferred from homology"/>
<feature type="coiled-coil region" evidence="2">
    <location>
        <begin position="83"/>
        <end position="124"/>
    </location>
</feature>
<accession>A0A255EI29</accession>
<evidence type="ECO:0008006" key="6">
    <source>
        <dbReference type="Google" id="ProtNLM"/>
    </source>
</evidence>
<evidence type="ECO:0000256" key="3">
    <source>
        <dbReference type="SAM" id="Phobius"/>
    </source>
</evidence>
<dbReference type="PANTHER" id="PTHR37313">
    <property type="entry name" value="UPF0749 PROTEIN RV1825"/>
    <property type="match status" value="1"/>
</dbReference>
<keyword evidence="2" id="KW-0175">Coiled coil</keyword>